<dbReference type="GO" id="GO:0006122">
    <property type="term" value="P:mitochondrial electron transport, ubiquinol to cytochrome c"/>
    <property type="evidence" value="ECO:0007669"/>
    <property type="project" value="InterPro"/>
</dbReference>
<dbReference type="AlphaFoldDB" id="A0A1U7LUT2"/>
<dbReference type="Proteomes" id="UP000186594">
    <property type="component" value="Unassembled WGS sequence"/>
</dbReference>
<feature type="non-terminal residue" evidence="1">
    <location>
        <position position="1"/>
    </location>
</feature>
<dbReference type="GO" id="GO:0005739">
    <property type="term" value="C:mitochondrion"/>
    <property type="evidence" value="ECO:0007669"/>
    <property type="project" value="GOC"/>
</dbReference>
<dbReference type="OrthoDB" id="2391627at2759"/>
<proteinExistence type="predicted"/>
<comment type="caution">
    <text evidence="1">The sequence shown here is derived from an EMBL/GenBank/DDBJ whole genome shotgun (WGS) entry which is preliminary data.</text>
</comment>
<dbReference type="EMBL" id="LXFE01000211">
    <property type="protein sequence ID" value="OLL26271.1"/>
    <property type="molecule type" value="Genomic_DNA"/>
</dbReference>
<name>A0A1U7LUT2_NEOID</name>
<dbReference type="InterPro" id="IPR019182">
    <property type="entry name" value="Cytochrome_b-c1_su10_fun"/>
</dbReference>
<gene>
    <name evidence="1" type="ORF">NEOLI_000320</name>
</gene>
<keyword evidence="2" id="KW-1185">Reference proteome</keyword>
<organism evidence="1 2">
    <name type="scientific">Neolecta irregularis (strain DAH-3)</name>
    <dbReference type="NCBI Taxonomy" id="1198029"/>
    <lineage>
        <taxon>Eukaryota</taxon>
        <taxon>Fungi</taxon>
        <taxon>Dikarya</taxon>
        <taxon>Ascomycota</taxon>
        <taxon>Taphrinomycotina</taxon>
        <taxon>Neolectales</taxon>
        <taxon>Neolectaceae</taxon>
        <taxon>Neolecta</taxon>
    </lineage>
</organism>
<sequence length="196" mass="21918">IELTIQSSQPSTRKREAATTTITTAQIGNQAKMTTRKIIQKASTMTFPREFQFGNLRIKKQPHLSSLTPERALNWAPAMVRWGLAASVGIMYLAANIPMVQRDLLQADTGIGKFQLQIIPSKFFIKSGLVKIIQEISIDVTYIIAYTQCAGISPPYQPPIEHIANIRNKIERLKLVITSLPFCNPQDYLGARLGKH</sequence>
<evidence type="ECO:0000313" key="2">
    <source>
        <dbReference type="Proteomes" id="UP000186594"/>
    </source>
</evidence>
<protein>
    <submittedName>
        <fullName evidence="1">Cytochrome b-c1 complex subunit 10</fullName>
    </submittedName>
</protein>
<reference evidence="1 2" key="1">
    <citation type="submission" date="2016-04" db="EMBL/GenBank/DDBJ databases">
        <title>Evolutionary innovation and constraint leading to complex multicellularity in the Ascomycota.</title>
        <authorList>
            <person name="Cisse O."/>
            <person name="Nguyen A."/>
            <person name="Hewitt D.A."/>
            <person name="Jedd G."/>
            <person name="Stajich J.E."/>
        </authorList>
    </citation>
    <scope>NUCLEOTIDE SEQUENCE [LARGE SCALE GENOMIC DNA]</scope>
    <source>
        <strain evidence="1 2">DAH-3</strain>
    </source>
</reference>
<dbReference type="Pfam" id="PF09796">
    <property type="entry name" value="QCR10"/>
    <property type="match status" value="1"/>
</dbReference>
<accession>A0A1U7LUT2</accession>
<evidence type="ECO:0000313" key="1">
    <source>
        <dbReference type="EMBL" id="OLL26271.1"/>
    </source>
</evidence>